<feature type="coiled-coil region" evidence="5">
    <location>
        <begin position="139"/>
        <end position="166"/>
    </location>
</feature>
<evidence type="ECO:0000256" key="3">
    <source>
        <dbReference type="ARBA" id="ARBA00022833"/>
    </source>
</evidence>
<evidence type="ECO:0000256" key="4">
    <source>
        <dbReference type="PROSITE-ProRule" id="PRU01343"/>
    </source>
</evidence>
<keyword evidence="6" id="KW-0812">Transmembrane</keyword>
<dbReference type="Proteomes" id="UP001237642">
    <property type="component" value="Unassembled WGS sequence"/>
</dbReference>
<keyword evidence="6" id="KW-1133">Transmembrane helix</keyword>
<accession>A0AAD8IS35</accession>
<evidence type="ECO:0000313" key="8">
    <source>
        <dbReference type="EMBL" id="KAK1390074.1"/>
    </source>
</evidence>
<keyword evidence="1" id="KW-0479">Metal-binding</keyword>
<dbReference type="GO" id="GO:0008270">
    <property type="term" value="F:zinc ion binding"/>
    <property type="evidence" value="ECO:0007669"/>
    <property type="project" value="UniProtKB-KW"/>
</dbReference>
<name>A0AAD8IS35_9APIA</name>
<feature type="domain" description="GRF-type" evidence="7">
    <location>
        <begin position="57"/>
        <end position="102"/>
    </location>
</feature>
<proteinExistence type="predicted"/>
<evidence type="ECO:0000313" key="9">
    <source>
        <dbReference type="Proteomes" id="UP001237642"/>
    </source>
</evidence>
<dbReference type="PROSITE" id="PS51999">
    <property type="entry name" value="ZF_GRF"/>
    <property type="match status" value="1"/>
</dbReference>
<gene>
    <name evidence="8" type="ORF">POM88_018252</name>
</gene>
<dbReference type="EMBL" id="JAUIZM010000004">
    <property type="protein sequence ID" value="KAK1390074.1"/>
    <property type="molecule type" value="Genomic_DNA"/>
</dbReference>
<keyword evidence="5" id="KW-0175">Coiled coil</keyword>
<protein>
    <submittedName>
        <fullName evidence="8">GRF-type domain-containing protein</fullName>
    </submittedName>
</protein>
<keyword evidence="3" id="KW-0862">Zinc</keyword>
<reference evidence="8" key="1">
    <citation type="submission" date="2023-02" db="EMBL/GenBank/DDBJ databases">
        <title>Genome of toxic invasive species Heracleum sosnowskyi carries increased number of genes despite the absence of recent whole-genome duplications.</title>
        <authorList>
            <person name="Schelkunov M."/>
            <person name="Shtratnikova V."/>
            <person name="Makarenko M."/>
            <person name="Klepikova A."/>
            <person name="Omelchenko D."/>
            <person name="Novikova G."/>
            <person name="Obukhova E."/>
            <person name="Bogdanov V."/>
            <person name="Penin A."/>
            <person name="Logacheva M."/>
        </authorList>
    </citation>
    <scope>NUCLEOTIDE SEQUENCE</scope>
    <source>
        <strain evidence="8">Hsosn_3</strain>
        <tissue evidence="8">Leaf</tissue>
    </source>
</reference>
<keyword evidence="9" id="KW-1185">Reference proteome</keyword>
<keyword evidence="6" id="KW-0472">Membrane</keyword>
<organism evidence="8 9">
    <name type="scientific">Heracleum sosnowskyi</name>
    <dbReference type="NCBI Taxonomy" id="360622"/>
    <lineage>
        <taxon>Eukaryota</taxon>
        <taxon>Viridiplantae</taxon>
        <taxon>Streptophyta</taxon>
        <taxon>Embryophyta</taxon>
        <taxon>Tracheophyta</taxon>
        <taxon>Spermatophyta</taxon>
        <taxon>Magnoliopsida</taxon>
        <taxon>eudicotyledons</taxon>
        <taxon>Gunneridae</taxon>
        <taxon>Pentapetalae</taxon>
        <taxon>asterids</taxon>
        <taxon>campanulids</taxon>
        <taxon>Apiales</taxon>
        <taxon>Apiaceae</taxon>
        <taxon>Apioideae</taxon>
        <taxon>apioid superclade</taxon>
        <taxon>Tordylieae</taxon>
        <taxon>Tordyliinae</taxon>
        <taxon>Heracleum</taxon>
    </lineage>
</organism>
<evidence type="ECO:0000256" key="6">
    <source>
        <dbReference type="SAM" id="Phobius"/>
    </source>
</evidence>
<feature type="transmembrane region" description="Helical" evidence="6">
    <location>
        <begin position="168"/>
        <end position="186"/>
    </location>
</feature>
<sequence length="187" mass="22449">MADSNPLCVVHNSFKRYIRPICYKPPFVINPHFIGNSFKTKRENSSEFEYRFSGIKCKCDIESPCQEAWKEGTLDPGRKFFGCSRYKDPSKRCNFFLWVYPPYSERARDVIKGLKMKIMKKDEEIHKGVVEYNFVKKKMLVLHEQCKSLEKKNDELIQLLQKKKRKVFKYKFLFMLVLVWFVMKLFN</sequence>
<evidence type="ECO:0000259" key="7">
    <source>
        <dbReference type="PROSITE" id="PS51999"/>
    </source>
</evidence>
<keyword evidence="2 4" id="KW-0863">Zinc-finger</keyword>
<reference evidence="8" key="2">
    <citation type="submission" date="2023-05" db="EMBL/GenBank/DDBJ databases">
        <authorList>
            <person name="Schelkunov M.I."/>
        </authorList>
    </citation>
    <scope>NUCLEOTIDE SEQUENCE</scope>
    <source>
        <strain evidence="8">Hsosn_3</strain>
        <tissue evidence="8">Leaf</tissue>
    </source>
</reference>
<evidence type="ECO:0000256" key="1">
    <source>
        <dbReference type="ARBA" id="ARBA00022723"/>
    </source>
</evidence>
<comment type="caution">
    <text evidence="8">The sequence shown here is derived from an EMBL/GenBank/DDBJ whole genome shotgun (WGS) entry which is preliminary data.</text>
</comment>
<dbReference type="InterPro" id="IPR010666">
    <property type="entry name" value="Znf_GRF"/>
</dbReference>
<evidence type="ECO:0000256" key="2">
    <source>
        <dbReference type="ARBA" id="ARBA00022771"/>
    </source>
</evidence>
<evidence type="ECO:0000256" key="5">
    <source>
        <dbReference type="SAM" id="Coils"/>
    </source>
</evidence>
<dbReference type="AlphaFoldDB" id="A0AAD8IS35"/>